<dbReference type="RefSeq" id="WP_010049971.1">
    <property type="nucleotide sequence ID" value="NZ_CP025958.1"/>
</dbReference>
<dbReference type="AlphaFoldDB" id="A0A2Z3GY36"/>
<proteinExistence type="predicted"/>
<dbReference type="KEGG" id="gog:C1280_11435"/>
<sequence length="157" mass="16968">MEFSPGTDGDLADIERAADEFRSLWGSLRAMPFPAPFDGGLGDIRALDYLDYESLAYPPGGLPAAALVWGRVLARQSGLAWARCSVGGLWLRAGEPGGQLAVWPLARVAEAQARSNPQDGKYAMLIERVLAECLDGYYGVGEVSERLERLRVQLAGE</sequence>
<organism evidence="1 2">
    <name type="scientific">Gemmata obscuriglobus</name>
    <dbReference type="NCBI Taxonomy" id="114"/>
    <lineage>
        <taxon>Bacteria</taxon>
        <taxon>Pseudomonadati</taxon>
        <taxon>Planctomycetota</taxon>
        <taxon>Planctomycetia</taxon>
        <taxon>Gemmatales</taxon>
        <taxon>Gemmataceae</taxon>
        <taxon>Gemmata</taxon>
    </lineage>
</organism>
<gene>
    <name evidence="1" type="ORF">C1280_11435</name>
</gene>
<dbReference type="Proteomes" id="UP000245802">
    <property type="component" value="Chromosome"/>
</dbReference>
<accession>A0A2Z3GY36</accession>
<evidence type="ECO:0000313" key="2">
    <source>
        <dbReference type="Proteomes" id="UP000245802"/>
    </source>
</evidence>
<dbReference type="EMBL" id="CP025958">
    <property type="protein sequence ID" value="AWM37561.1"/>
    <property type="molecule type" value="Genomic_DNA"/>
</dbReference>
<name>A0A2Z3GY36_9BACT</name>
<evidence type="ECO:0000313" key="1">
    <source>
        <dbReference type="EMBL" id="AWM37561.1"/>
    </source>
</evidence>
<keyword evidence="2" id="KW-1185">Reference proteome</keyword>
<protein>
    <submittedName>
        <fullName evidence="1">Uncharacterized protein</fullName>
    </submittedName>
</protein>
<reference evidence="1 2" key="1">
    <citation type="submission" date="2018-01" db="EMBL/GenBank/DDBJ databases">
        <title>G. obscuriglobus.</title>
        <authorList>
            <person name="Franke J."/>
            <person name="Blomberg W."/>
            <person name="Selmecki A."/>
        </authorList>
    </citation>
    <scope>NUCLEOTIDE SEQUENCE [LARGE SCALE GENOMIC DNA]</scope>
    <source>
        <strain evidence="1 2">DSM 5831</strain>
    </source>
</reference>